<dbReference type="AlphaFoldDB" id="A0A821J9J2"/>
<organism evidence="3 4">
    <name type="scientific">Rotaria socialis</name>
    <dbReference type="NCBI Taxonomy" id="392032"/>
    <lineage>
        <taxon>Eukaryota</taxon>
        <taxon>Metazoa</taxon>
        <taxon>Spiralia</taxon>
        <taxon>Gnathifera</taxon>
        <taxon>Rotifera</taxon>
        <taxon>Eurotatoria</taxon>
        <taxon>Bdelloidea</taxon>
        <taxon>Philodinida</taxon>
        <taxon>Philodinidae</taxon>
        <taxon>Rotaria</taxon>
    </lineage>
</organism>
<proteinExistence type="predicted"/>
<accession>A0A821J9J2</accession>
<evidence type="ECO:0000256" key="1">
    <source>
        <dbReference type="SAM" id="MobiDB-lite"/>
    </source>
</evidence>
<name>A0A821J9J2_9BILA</name>
<keyword evidence="2" id="KW-0472">Membrane</keyword>
<reference evidence="3" key="1">
    <citation type="submission" date="2021-02" db="EMBL/GenBank/DDBJ databases">
        <authorList>
            <person name="Nowell W R."/>
        </authorList>
    </citation>
    <scope>NUCLEOTIDE SEQUENCE</scope>
</reference>
<sequence length="94" mass="10401">MMISTITSKRHDFDGSSVPGSSFKELSLSSVKVKGPMKTIRNRRWLVAVVGLLASTALIVTVGSVVILFAIHPSTTTSNTIQQHRQRQQQRPQR</sequence>
<comment type="caution">
    <text evidence="3">The sequence shown here is derived from an EMBL/GenBank/DDBJ whole genome shotgun (WGS) entry which is preliminary data.</text>
</comment>
<feature type="transmembrane region" description="Helical" evidence="2">
    <location>
        <begin position="45"/>
        <end position="71"/>
    </location>
</feature>
<protein>
    <submittedName>
        <fullName evidence="3">Uncharacterized protein</fullName>
    </submittedName>
</protein>
<evidence type="ECO:0000313" key="3">
    <source>
        <dbReference type="EMBL" id="CAF4713516.1"/>
    </source>
</evidence>
<dbReference type="EMBL" id="CAJOBR010002934">
    <property type="protein sequence ID" value="CAF4713516.1"/>
    <property type="molecule type" value="Genomic_DNA"/>
</dbReference>
<keyword evidence="2" id="KW-1133">Transmembrane helix</keyword>
<gene>
    <name evidence="3" type="ORF">QYT958_LOCUS18514</name>
</gene>
<evidence type="ECO:0000313" key="4">
    <source>
        <dbReference type="Proteomes" id="UP000663848"/>
    </source>
</evidence>
<dbReference type="Proteomes" id="UP000663848">
    <property type="component" value="Unassembled WGS sequence"/>
</dbReference>
<keyword evidence="2" id="KW-0812">Transmembrane</keyword>
<evidence type="ECO:0000256" key="2">
    <source>
        <dbReference type="SAM" id="Phobius"/>
    </source>
</evidence>
<feature type="region of interest" description="Disordered" evidence="1">
    <location>
        <begin position="1"/>
        <end position="23"/>
    </location>
</feature>